<name>A0A8J4FRZ8_9CHLO</name>
<gene>
    <name evidence="2" type="ORF">Vretifemale_15862</name>
</gene>
<dbReference type="EMBL" id="BNCP01000041">
    <property type="protein sequence ID" value="GIL87814.1"/>
    <property type="molecule type" value="Genomic_DNA"/>
</dbReference>
<reference evidence="2" key="1">
    <citation type="journal article" date="2021" name="Proc. Natl. Acad. Sci. U.S.A.">
        <title>Three genomes in the algal genus Volvox reveal the fate of a haploid sex-determining region after a transition to homothallism.</title>
        <authorList>
            <person name="Yamamoto K."/>
            <person name="Hamaji T."/>
            <person name="Kawai-Toyooka H."/>
            <person name="Matsuzaki R."/>
            <person name="Takahashi F."/>
            <person name="Nishimura Y."/>
            <person name="Kawachi M."/>
            <person name="Noguchi H."/>
            <person name="Minakuchi Y."/>
            <person name="Umen J.G."/>
            <person name="Toyoda A."/>
            <person name="Nozaki H."/>
        </authorList>
    </citation>
    <scope>NUCLEOTIDE SEQUENCE</scope>
    <source>
        <strain evidence="2">NIES-3786</strain>
    </source>
</reference>
<evidence type="ECO:0000256" key="1">
    <source>
        <dbReference type="SAM" id="MobiDB-lite"/>
    </source>
</evidence>
<proteinExistence type="predicted"/>
<feature type="non-terminal residue" evidence="2">
    <location>
        <position position="1"/>
    </location>
</feature>
<accession>A0A8J4FRZ8</accession>
<protein>
    <submittedName>
        <fullName evidence="2">Uncharacterized protein</fullName>
    </submittedName>
</protein>
<keyword evidence="3" id="KW-1185">Reference proteome</keyword>
<sequence>MFRSGIAYTDLTVNSACDELFPGVEDVDAQATLQLRAALDAFDEGVFEYHNRVAAGASQSESGNKALGARGQRRTRREQAYANRIPEDRQFFRPVEVQSAEWAAFKPHLWLRGRQVHSAEPAPHSHPHAHMHTPPPAVKGAGGSPTSAAAAAAAATAAGPAAKSGGQAAATAAAPGQAGGDLIVQGSKLRLAAPPLGSDVAQEEVLASDGTYEETFVVQYDEWEAHVPATLRRRRGRPRDEKAVAIGLPPVEPKSAVLYDIAETLLPELWSRLAPSLAPILTRLAAERRTQPGGGVRASSAFRAAGGGSGGGGEFEILTFSSGDEEAVSGDALVGGSDLALGLGRSPGIGDELENDFGDHWPDGGGGDDSDGVHNRLTAAAPAGDQRGPASFYSGGDSGDSILECESYDSDGE</sequence>
<feature type="region of interest" description="Disordered" evidence="1">
    <location>
        <begin position="55"/>
        <end position="82"/>
    </location>
</feature>
<dbReference type="Proteomes" id="UP000747110">
    <property type="component" value="Unassembled WGS sequence"/>
</dbReference>
<organism evidence="2 3">
    <name type="scientific">Volvox reticuliferus</name>
    <dbReference type="NCBI Taxonomy" id="1737510"/>
    <lineage>
        <taxon>Eukaryota</taxon>
        <taxon>Viridiplantae</taxon>
        <taxon>Chlorophyta</taxon>
        <taxon>core chlorophytes</taxon>
        <taxon>Chlorophyceae</taxon>
        <taxon>CS clade</taxon>
        <taxon>Chlamydomonadales</taxon>
        <taxon>Volvocaceae</taxon>
        <taxon>Volvox</taxon>
    </lineage>
</organism>
<evidence type="ECO:0000313" key="3">
    <source>
        <dbReference type="Proteomes" id="UP000747110"/>
    </source>
</evidence>
<evidence type="ECO:0000313" key="2">
    <source>
        <dbReference type="EMBL" id="GIL87814.1"/>
    </source>
</evidence>
<feature type="region of interest" description="Disordered" evidence="1">
    <location>
        <begin position="117"/>
        <end position="145"/>
    </location>
</feature>
<feature type="region of interest" description="Disordered" evidence="1">
    <location>
        <begin position="290"/>
        <end position="309"/>
    </location>
</feature>
<comment type="caution">
    <text evidence="2">The sequence shown here is derived from an EMBL/GenBank/DDBJ whole genome shotgun (WGS) entry which is preliminary data.</text>
</comment>
<dbReference type="OrthoDB" id="547518at2759"/>
<dbReference type="AlphaFoldDB" id="A0A8J4FRZ8"/>
<feature type="region of interest" description="Disordered" evidence="1">
    <location>
        <begin position="351"/>
        <end position="413"/>
    </location>
</feature>